<dbReference type="EMBL" id="JACHNH010000001">
    <property type="protein sequence ID" value="MBB4765404.1"/>
    <property type="molecule type" value="Genomic_DNA"/>
</dbReference>
<evidence type="ECO:0000313" key="2">
    <source>
        <dbReference type="Proteomes" id="UP000578112"/>
    </source>
</evidence>
<reference evidence="1 2" key="1">
    <citation type="submission" date="2020-08" db="EMBL/GenBank/DDBJ databases">
        <title>Sequencing the genomes of 1000 actinobacteria strains.</title>
        <authorList>
            <person name="Klenk H.-P."/>
        </authorList>
    </citation>
    <scope>NUCLEOTIDE SEQUENCE [LARGE SCALE GENOMIC DNA]</scope>
    <source>
        <strain evidence="1 2">DSM 43149</strain>
    </source>
</reference>
<gene>
    <name evidence="1" type="ORF">BJ971_005960</name>
</gene>
<dbReference type="RefSeq" id="WP_184996462.1">
    <property type="nucleotide sequence ID" value="NZ_BOMK01000022.1"/>
</dbReference>
<name>A0A7W7I2V5_9ACTN</name>
<dbReference type="Proteomes" id="UP000578112">
    <property type="component" value="Unassembled WGS sequence"/>
</dbReference>
<organism evidence="1 2">
    <name type="scientific">Actinoplanes digitatis</name>
    <dbReference type="NCBI Taxonomy" id="1868"/>
    <lineage>
        <taxon>Bacteria</taxon>
        <taxon>Bacillati</taxon>
        <taxon>Actinomycetota</taxon>
        <taxon>Actinomycetes</taxon>
        <taxon>Micromonosporales</taxon>
        <taxon>Micromonosporaceae</taxon>
        <taxon>Actinoplanes</taxon>
    </lineage>
</organism>
<accession>A0A7W7I2V5</accession>
<comment type="caution">
    <text evidence="1">The sequence shown here is derived from an EMBL/GenBank/DDBJ whole genome shotgun (WGS) entry which is preliminary data.</text>
</comment>
<proteinExistence type="predicted"/>
<keyword evidence="2" id="KW-1185">Reference proteome</keyword>
<protein>
    <submittedName>
        <fullName evidence="1">Uncharacterized protein</fullName>
    </submittedName>
</protein>
<sequence length="57" mass="6603">MAIRWWASRRQRVLERAAREQAYESDAARRRLLRHAAQCGGARALPRQRTAATTVRV</sequence>
<dbReference type="AlphaFoldDB" id="A0A7W7I2V5"/>
<evidence type="ECO:0000313" key="1">
    <source>
        <dbReference type="EMBL" id="MBB4765404.1"/>
    </source>
</evidence>